<dbReference type="GO" id="GO:1902412">
    <property type="term" value="P:regulation of mitotic cytokinesis"/>
    <property type="evidence" value="ECO:0007669"/>
    <property type="project" value="InterPro"/>
</dbReference>
<dbReference type="CDD" id="cd17157">
    <property type="entry name" value="DCX2_DCDC5"/>
    <property type="match status" value="1"/>
</dbReference>
<dbReference type="SUPFAM" id="SSF50370">
    <property type="entry name" value="Ricin B-like lectins"/>
    <property type="match status" value="1"/>
</dbReference>
<dbReference type="GO" id="GO:0035556">
    <property type="term" value="P:intracellular signal transduction"/>
    <property type="evidence" value="ECO:0007669"/>
    <property type="project" value="InterPro"/>
</dbReference>
<sequence>MGNLVFLLQIVLDCFQNLLIIMAISWCLNNLVSFPSTFKAHIDIKYVLPCLPFISFSQVLAPLFGPNIRLQSAMASRRSGLQDCSTHQTKSVQSCDRLSDLDSHKSNSTNNFCLISPSKRNRPVSAPTGQLRCTQFSSSRLQLALKESEVPQVIKCQPRVIKVTAYKNGTRSIFAKVAVRSIKLLLEESTEKLKLNMAARRVFLADGTEALEPKDIPHDADIYISTGEPFLDPFKKIKDHLSLMKKVTWTMNGLVLPTGIKRRKTKPILSNHMKKLIEKSSFRILVFKNSTGQDGYEIIAAQDQIEKFLDACTIRMNLTSPARYLYNIHGAKVQDLIDVPLLDKCLQNSITPLRGPVWVSKGEGFSPSGAKMYIQGVLLALHQRLKSTKHYCKQLDFAIDGQRGEITEKGILSMTTEELYLEQEKVNKLSEELQEAIKSYRGHLSKLAPQLQAEQEQCVSYVYQHIKRLPANAVLPQGLQLKVYENGKDTGEIHVYINKREMENNCRNEPSVMMERLLHMIHQKLQYSADFQPSGLNLVPARLFDEKGQEIKNPLSLKNEQKIWVSYSRDYRSPLHCVLSLTFDRVTAAEKDGITVIYKTLLDSNVDLLPGCDNWEACTGFPDNFQCTDHQTLQNLEKVDMDSHFIQYKADPQIVFHISVAMEKMRKTIPRKKDYRDLMVSSTLWPLSNIWLITKAGMILNRAMTQSCLAIGCPIKVETDDGPSLEGYKLTIQKRDKSSIYQHWGFGNDGSVYCKAYPEFVLTYLEELNVREEVTQMEHHIHHGAWSTAHQKIESSSAEEVLQKNVSNPNQKQLSGPLDAHLMPPGPLRETMQLTVALVRKLEEKHPKASAQRWAIKHEGTTKLDQWKHSKVENPLWNKLTYMWPVLPNGELNEDFDWPIEGLLVPNSPSLKKPAGKKSDWYMPVRLRVLNNGDRDKSRSTTIAPPVPPPPGRALVCTSMLNLPTAARRLFTEKGMELFLLKDLERDQLVYVSCGEPWIDPHLTVTQHKKRVLLNNLASDISAIRAFCVMHNPEILVLEVRSNIAAGARLFVDRCIVTSEEEKVTEVLQENQTGGILLNIDDDTGLDFNSHAKSHLKADAWHMKSKYSWQKSSPDFAEDDSFLKDKDKEIFENAEIFQKPQPKLSAKLQKAQHQHFEFREKQIINCAFPGLVLGVQDADLHAGTEVVLVEKKPDDTNQRWIWKDCDRTFHLMSDLNLVLAVSMPRMQPGSPKSKYKEYSNGAANQKWHYTEKAGVFNAFYSTVLDQEITAANHASVCTFSVTGREKIDQPGFCFLSPRGKQKFMICLACARAIRGKKELKKLPTGSMFFCASGSEEASRFSLGPFKCVNVTKTDLSTLEAKNTLSYLEEVLVSLRTETSIQTISEKISAVMNQKAVKIIAYRNGAGYQNGQLIIASTFPVLLAMCTRQLELTKKACKLYTNDGTLILTLQDLVTWAVNECFKQRDSGGDYKEVTAITDKEEKVKSGLFLMTPDSLHMMDDSLLTVILRNPIEVWISCGEPFLPLDALQNAARQEKQNWLEKDKLLADLDAKKHKIRQLQGRRMTACKPATLVPTKSPVQPVVVEGGWTEETQEEMKLMENIQHTETHFSEVQASQFKRSSPFSPKLLSSNHRSLYDQPSAKRVWAYQNGYKPKQGVYVWGKSVSELLDNCTTRLNMQQPAKALYTPDGDPLRSWDEIERDMVLCVSAGKTFLSRKAIKQQVEVRAIYARIRKQQGPDATNIVISPSEKLKVQVVLNLHFTGLILFF</sequence>
<dbReference type="Gene3D" id="2.80.10.50">
    <property type="match status" value="1"/>
</dbReference>
<accession>A0A8C8SUR1</accession>
<dbReference type="Gene3D" id="3.10.20.230">
    <property type="entry name" value="Doublecortin domain"/>
    <property type="match status" value="1"/>
</dbReference>
<feature type="domain" description="Doublecortin" evidence="1">
    <location>
        <begin position="166"/>
        <end position="233"/>
    </location>
</feature>
<dbReference type="PROSITE" id="PS50309">
    <property type="entry name" value="DC"/>
    <property type="match status" value="1"/>
</dbReference>
<dbReference type="Pfam" id="PF25510">
    <property type="entry name" value="Ubiquitin_DCDC1"/>
    <property type="match status" value="1"/>
</dbReference>
<dbReference type="CDD" id="cd17156">
    <property type="entry name" value="DCX1_DCDC5"/>
    <property type="match status" value="1"/>
</dbReference>
<keyword evidence="3" id="KW-1185">Reference proteome</keyword>
<dbReference type="InterPro" id="IPR035992">
    <property type="entry name" value="Ricin_B-like_lectins"/>
</dbReference>
<protein>
    <submittedName>
        <fullName evidence="2">Doublecortin domain containing 1</fullName>
    </submittedName>
</protein>
<dbReference type="CDD" id="cd17159">
    <property type="entry name" value="DCX4_DCDC5"/>
    <property type="match status" value="1"/>
</dbReference>
<reference evidence="2" key="1">
    <citation type="submission" date="2025-08" db="UniProtKB">
        <authorList>
            <consortium name="Ensembl"/>
        </authorList>
    </citation>
    <scope>IDENTIFICATION</scope>
</reference>
<dbReference type="SMART" id="SM00537">
    <property type="entry name" value="DCX"/>
    <property type="match status" value="1"/>
</dbReference>
<dbReference type="InterPro" id="IPR036572">
    <property type="entry name" value="Doublecortin_dom_sf"/>
</dbReference>
<reference evidence="2" key="2">
    <citation type="submission" date="2025-09" db="UniProtKB">
        <authorList>
            <consortium name="Ensembl"/>
        </authorList>
    </citation>
    <scope>IDENTIFICATION</scope>
</reference>
<dbReference type="CDD" id="cd17155">
    <property type="entry name" value="DCX_DCDC1"/>
    <property type="match status" value="1"/>
</dbReference>
<organism evidence="2 3">
    <name type="scientific">Pelusios castaneus</name>
    <name type="common">West African mud turtle</name>
    <dbReference type="NCBI Taxonomy" id="367368"/>
    <lineage>
        <taxon>Eukaryota</taxon>
        <taxon>Metazoa</taxon>
        <taxon>Chordata</taxon>
        <taxon>Craniata</taxon>
        <taxon>Vertebrata</taxon>
        <taxon>Euteleostomi</taxon>
        <taxon>Archelosauria</taxon>
        <taxon>Testudinata</taxon>
        <taxon>Testudines</taxon>
        <taxon>Pleurodira</taxon>
        <taxon>Pelomedusidae</taxon>
        <taxon>Pelusios</taxon>
    </lineage>
</organism>
<dbReference type="Ensembl" id="ENSPCET00000026199.1">
    <property type="protein sequence ID" value="ENSPCEP00000025348.1"/>
    <property type="gene ID" value="ENSPCEG00000019116.1"/>
</dbReference>
<dbReference type="GO" id="GO:0008017">
    <property type="term" value="F:microtubule binding"/>
    <property type="evidence" value="ECO:0007669"/>
    <property type="project" value="InterPro"/>
</dbReference>
<dbReference type="CDD" id="cd17158">
    <property type="entry name" value="DCX3_DCDC5"/>
    <property type="match status" value="1"/>
</dbReference>
<dbReference type="PANTHER" id="PTHR46302">
    <property type="entry name" value="DOUBLECORTIN DOMAIN-CONTAINING PROTEIN 1"/>
    <property type="match status" value="1"/>
</dbReference>
<dbReference type="PANTHER" id="PTHR46302:SF3">
    <property type="entry name" value="DOUBLECORTIN DOMAIN-CONTAINING PROTEIN 1"/>
    <property type="match status" value="1"/>
</dbReference>
<dbReference type="InterPro" id="IPR043188">
    <property type="entry name" value="DCDC1"/>
</dbReference>
<evidence type="ECO:0000313" key="3">
    <source>
        <dbReference type="Proteomes" id="UP000694393"/>
    </source>
</evidence>
<dbReference type="Proteomes" id="UP000694393">
    <property type="component" value="Unplaced"/>
</dbReference>
<dbReference type="Pfam" id="PF24478">
    <property type="entry name" value="DCX2_DCDC1"/>
    <property type="match status" value="2"/>
</dbReference>
<proteinExistence type="predicted"/>
<dbReference type="InterPro" id="IPR057424">
    <property type="entry name" value="Ubiquitin_DCDC1"/>
</dbReference>
<dbReference type="GO" id="GO:0030496">
    <property type="term" value="C:midbody"/>
    <property type="evidence" value="ECO:0007669"/>
    <property type="project" value="TreeGrafter"/>
</dbReference>
<name>A0A8C8SUR1_9SAUR</name>
<evidence type="ECO:0000259" key="1">
    <source>
        <dbReference type="PROSITE" id="PS50309"/>
    </source>
</evidence>
<evidence type="ECO:0000313" key="2">
    <source>
        <dbReference type="Ensembl" id="ENSPCEP00000025348.1"/>
    </source>
</evidence>
<dbReference type="SUPFAM" id="SSF89837">
    <property type="entry name" value="Doublecortin (DC)"/>
    <property type="match status" value="4"/>
</dbReference>
<dbReference type="InterPro" id="IPR003533">
    <property type="entry name" value="Doublecortin_dom"/>
</dbReference>
<dbReference type="InterPro" id="IPR056415">
    <property type="entry name" value="DCX2_DCDC1"/>
</dbReference>